<comment type="caution">
    <text evidence="2">The sequence shown here is derived from an EMBL/GenBank/DDBJ whole genome shotgun (WGS) entry which is preliminary data.</text>
</comment>
<feature type="domain" description="DUF397" evidence="1">
    <location>
        <begin position="4"/>
        <end position="57"/>
    </location>
</feature>
<gene>
    <name evidence="2" type="ORF">E4099_02805</name>
</gene>
<name>A0A4Z0HFF8_9ACTN</name>
<organism evidence="2 3">
    <name type="scientific">Streptomyces palmae</name>
    <dbReference type="NCBI Taxonomy" id="1701085"/>
    <lineage>
        <taxon>Bacteria</taxon>
        <taxon>Bacillati</taxon>
        <taxon>Actinomycetota</taxon>
        <taxon>Actinomycetes</taxon>
        <taxon>Kitasatosporales</taxon>
        <taxon>Streptomycetaceae</taxon>
        <taxon>Streptomyces</taxon>
    </lineage>
</organism>
<evidence type="ECO:0000259" key="1">
    <source>
        <dbReference type="Pfam" id="PF04149"/>
    </source>
</evidence>
<protein>
    <submittedName>
        <fullName evidence="2">DUF397 domain-containing protein</fullName>
    </submittedName>
</protein>
<proteinExistence type="predicted"/>
<accession>A0A4Z0HFF8</accession>
<dbReference type="InterPro" id="IPR007278">
    <property type="entry name" value="DUF397"/>
</dbReference>
<dbReference type="EMBL" id="SRID01000012">
    <property type="protein sequence ID" value="TGB17946.1"/>
    <property type="molecule type" value="Genomic_DNA"/>
</dbReference>
<dbReference type="AlphaFoldDB" id="A0A4Z0HFF8"/>
<dbReference type="OrthoDB" id="4288416at2"/>
<reference evidence="2 3" key="1">
    <citation type="submission" date="2019-03" db="EMBL/GenBank/DDBJ databases">
        <authorList>
            <person name="Gonzalez-Pimentel J.L."/>
        </authorList>
    </citation>
    <scope>NUCLEOTIDE SEQUENCE [LARGE SCALE GENOMIC DNA]</scope>
    <source>
        <strain evidence="2 3">JCM 31289</strain>
    </source>
</reference>
<dbReference type="Proteomes" id="UP000297948">
    <property type="component" value="Unassembled WGS sequence"/>
</dbReference>
<dbReference type="RefSeq" id="WP_135337286.1">
    <property type="nucleotide sequence ID" value="NZ_JBHLTX010000026.1"/>
</dbReference>
<sequence length="65" mass="6853">MSPLVWRKSSFSTGDTGECVELAAGPSGTVRIRESDAPDAVARTTPAALRAFVRAVKAGAFDRIM</sequence>
<evidence type="ECO:0000313" key="3">
    <source>
        <dbReference type="Proteomes" id="UP000297948"/>
    </source>
</evidence>
<keyword evidence="3" id="KW-1185">Reference proteome</keyword>
<dbReference type="Pfam" id="PF04149">
    <property type="entry name" value="DUF397"/>
    <property type="match status" value="1"/>
</dbReference>
<evidence type="ECO:0000313" key="2">
    <source>
        <dbReference type="EMBL" id="TGB17946.1"/>
    </source>
</evidence>